<dbReference type="CDD" id="cd06222">
    <property type="entry name" value="RNase_H_like"/>
    <property type="match status" value="1"/>
</dbReference>
<feature type="compositionally biased region" description="Polar residues" evidence="1">
    <location>
        <begin position="18"/>
        <end position="37"/>
    </location>
</feature>
<evidence type="ECO:0000313" key="3">
    <source>
        <dbReference type="EMBL" id="RZC72638.1"/>
    </source>
</evidence>
<evidence type="ECO:0000259" key="2">
    <source>
        <dbReference type="Pfam" id="PF13456"/>
    </source>
</evidence>
<feature type="region of interest" description="Disordered" evidence="1">
    <location>
        <begin position="1"/>
        <end position="102"/>
    </location>
</feature>
<sequence>MSNSSNDGGSNIHDDNPVSEQQARNTSADDSFLSGNPPTYDRRTEDEIEIHQEEPLEIKNHNEHDKFEEQSDDDNRYEDDDSEEDSSVLVEREGGSYSPIKSAKIQHEDLPLMKQGGSIPQTTTFKQNMVRLVGLFFQGIMSHSLSGGAGKSNIIFSSEHKIDPDDLYWINTDGYFRKGEPIAGYGAIVRDGSGNPIVAYSGINPKPFSLIYHQLEGIMAGLELAKEKGIRKIEMCCNSERTREVILRFYEDRGLDCPHRHSSYGFSDGKDIICRACVEVFFLHSTLEQSRLFPLLNNVIALISSLEYTFHINAVERRLNLAADYLAKQAKDGKYEAHMFPYKLRGILEDDAWGRPLNGIPFSSQGFYARK</sequence>
<reference evidence="3 4" key="1">
    <citation type="journal article" date="2018" name="Science">
        <title>The opium poppy genome and morphinan production.</title>
        <authorList>
            <person name="Guo L."/>
            <person name="Winzer T."/>
            <person name="Yang X."/>
            <person name="Li Y."/>
            <person name="Ning Z."/>
            <person name="He Z."/>
            <person name="Teodor R."/>
            <person name="Lu Y."/>
            <person name="Bowser T.A."/>
            <person name="Graham I.A."/>
            <person name="Ye K."/>
        </authorList>
    </citation>
    <scope>NUCLEOTIDE SEQUENCE [LARGE SCALE GENOMIC DNA]</scope>
    <source>
        <strain evidence="4">cv. HN1</strain>
        <tissue evidence="3">Leaves</tissue>
    </source>
</reference>
<dbReference type="SUPFAM" id="SSF53098">
    <property type="entry name" value="Ribonuclease H-like"/>
    <property type="match status" value="1"/>
</dbReference>
<feature type="compositionally biased region" description="Acidic residues" evidence="1">
    <location>
        <begin position="70"/>
        <end position="86"/>
    </location>
</feature>
<evidence type="ECO:0000256" key="1">
    <source>
        <dbReference type="SAM" id="MobiDB-lite"/>
    </source>
</evidence>
<feature type="compositionally biased region" description="Basic and acidic residues" evidence="1">
    <location>
        <begin position="40"/>
        <end position="69"/>
    </location>
</feature>
<dbReference type="Proteomes" id="UP000316621">
    <property type="component" value="Chromosome 8"/>
</dbReference>
<dbReference type="InterPro" id="IPR002156">
    <property type="entry name" value="RNaseH_domain"/>
</dbReference>
<dbReference type="InterPro" id="IPR012337">
    <property type="entry name" value="RNaseH-like_sf"/>
</dbReference>
<keyword evidence="4" id="KW-1185">Reference proteome</keyword>
<dbReference type="Gene3D" id="3.30.420.10">
    <property type="entry name" value="Ribonuclease H-like superfamily/Ribonuclease H"/>
    <property type="match status" value="1"/>
</dbReference>
<accession>A0A4Y7KKM0</accession>
<dbReference type="AlphaFoldDB" id="A0A4Y7KKM0"/>
<dbReference type="Pfam" id="PF13456">
    <property type="entry name" value="RVT_3"/>
    <property type="match status" value="1"/>
</dbReference>
<dbReference type="OrthoDB" id="1879439at2759"/>
<feature type="domain" description="RNase H type-1" evidence="2">
    <location>
        <begin position="171"/>
        <end position="240"/>
    </location>
</feature>
<proteinExistence type="predicted"/>
<dbReference type="InterPro" id="IPR036397">
    <property type="entry name" value="RNaseH_sf"/>
</dbReference>
<dbReference type="EMBL" id="CM010722">
    <property type="protein sequence ID" value="RZC72638.1"/>
    <property type="molecule type" value="Genomic_DNA"/>
</dbReference>
<dbReference type="Gramene" id="RZC72638">
    <property type="protein sequence ID" value="RZC72638"/>
    <property type="gene ID" value="C5167_048119"/>
</dbReference>
<protein>
    <recommendedName>
        <fullName evidence="2">RNase H type-1 domain-containing protein</fullName>
    </recommendedName>
</protein>
<name>A0A4Y7KKM0_PAPSO</name>
<dbReference type="GO" id="GO:0003676">
    <property type="term" value="F:nucleic acid binding"/>
    <property type="evidence" value="ECO:0007669"/>
    <property type="project" value="InterPro"/>
</dbReference>
<organism evidence="3 4">
    <name type="scientific">Papaver somniferum</name>
    <name type="common">Opium poppy</name>
    <dbReference type="NCBI Taxonomy" id="3469"/>
    <lineage>
        <taxon>Eukaryota</taxon>
        <taxon>Viridiplantae</taxon>
        <taxon>Streptophyta</taxon>
        <taxon>Embryophyta</taxon>
        <taxon>Tracheophyta</taxon>
        <taxon>Spermatophyta</taxon>
        <taxon>Magnoliopsida</taxon>
        <taxon>Ranunculales</taxon>
        <taxon>Papaveraceae</taxon>
        <taxon>Papaveroideae</taxon>
        <taxon>Papaver</taxon>
    </lineage>
</organism>
<dbReference type="InterPro" id="IPR044730">
    <property type="entry name" value="RNase_H-like_dom_plant"/>
</dbReference>
<gene>
    <name evidence="3" type="ORF">C5167_048119</name>
</gene>
<evidence type="ECO:0000313" key="4">
    <source>
        <dbReference type="Proteomes" id="UP000316621"/>
    </source>
</evidence>
<dbReference type="GO" id="GO:0004523">
    <property type="term" value="F:RNA-DNA hybrid ribonuclease activity"/>
    <property type="evidence" value="ECO:0007669"/>
    <property type="project" value="InterPro"/>
</dbReference>